<evidence type="ECO:0000313" key="8">
    <source>
        <dbReference type="EMBL" id="KAK8592927.1"/>
    </source>
</evidence>
<evidence type="ECO:0000256" key="4">
    <source>
        <dbReference type="ARBA" id="ARBA00023187"/>
    </source>
</evidence>
<gene>
    <name evidence="8" type="ORF">V6N12_045020</name>
</gene>
<keyword evidence="4" id="KW-0508">mRNA splicing</keyword>
<organism evidence="8 9">
    <name type="scientific">Hibiscus sabdariffa</name>
    <name type="common">roselle</name>
    <dbReference type="NCBI Taxonomy" id="183260"/>
    <lineage>
        <taxon>Eukaryota</taxon>
        <taxon>Viridiplantae</taxon>
        <taxon>Streptophyta</taxon>
        <taxon>Embryophyta</taxon>
        <taxon>Tracheophyta</taxon>
        <taxon>Spermatophyta</taxon>
        <taxon>Magnoliopsida</taxon>
        <taxon>eudicotyledons</taxon>
        <taxon>Gunneridae</taxon>
        <taxon>Pentapetalae</taxon>
        <taxon>rosids</taxon>
        <taxon>malvids</taxon>
        <taxon>Malvales</taxon>
        <taxon>Malvaceae</taxon>
        <taxon>Malvoideae</taxon>
        <taxon>Hibiscus</taxon>
    </lineage>
</organism>
<keyword evidence="3 6" id="KW-0694">RNA-binding</keyword>
<keyword evidence="5" id="KW-0539">Nucleus</keyword>
<reference evidence="8 9" key="1">
    <citation type="journal article" date="2024" name="G3 (Bethesda)">
        <title>Genome assembly of Hibiscus sabdariffa L. provides insights into metabolisms of medicinal natural products.</title>
        <authorList>
            <person name="Kim T."/>
        </authorList>
    </citation>
    <scope>NUCLEOTIDE SEQUENCE [LARGE SCALE GENOMIC DNA]</scope>
    <source>
        <strain evidence="8">TK-2024</strain>
        <tissue evidence="8">Old leaves</tissue>
    </source>
</reference>
<dbReference type="Proteomes" id="UP001472677">
    <property type="component" value="Unassembled WGS sequence"/>
</dbReference>
<evidence type="ECO:0000256" key="3">
    <source>
        <dbReference type="ARBA" id="ARBA00022884"/>
    </source>
</evidence>
<dbReference type="InterPro" id="IPR012677">
    <property type="entry name" value="Nucleotide-bd_a/b_plait_sf"/>
</dbReference>
<keyword evidence="2" id="KW-0507">mRNA processing</keyword>
<proteinExistence type="predicted"/>
<evidence type="ECO:0000256" key="1">
    <source>
        <dbReference type="ARBA" id="ARBA00004123"/>
    </source>
</evidence>
<accession>A0ABR2G1J0</accession>
<keyword evidence="9" id="KW-1185">Reference proteome</keyword>
<dbReference type="InterPro" id="IPR051106">
    <property type="entry name" value="RNA-bind/splicing_reg"/>
</dbReference>
<evidence type="ECO:0000256" key="6">
    <source>
        <dbReference type="PROSITE-ProRule" id="PRU00176"/>
    </source>
</evidence>
<dbReference type="Pfam" id="PF00076">
    <property type="entry name" value="RRM_1"/>
    <property type="match status" value="1"/>
</dbReference>
<dbReference type="InterPro" id="IPR000504">
    <property type="entry name" value="RRM_dom"/>
</dbReference>
<dbReference type="PANTHER" id="PTHR48028">
    <property type="entry name" value="GLYCINE-RICH RNA-BINDING PROTEIN RZ1A"/>
    <property type="match status" value="1"/>
</dbReference>
<dbReference type="SMART" id="SM00360">
    <property type="entry name" value="RRM"/>
    <property type="match status" value="1"/>
</dbReference>
<feature type="domain" description="RRM" evidence="7">
    <location>
        <begin position="23"/>
        <end position="103"/>
    </location>
</feature>
<protein>
    <recommendedName>
        <fullName evidence="7">RRM domain-containing protein</fullName>
    </recommendedName>
</protein>
<comment type="caution">
    <text evidence="8">The sequence shown here is derived from an EMBL/GenBank/DDBJ whole genome shotgun (WGS) entry which is preliminary data.</text>
</comment>
<name>A0ABR2G1J0_9ROSI</name>
<dbReference type="InterPro" id="IPR035979">
    <property type="entry name" value="RBD_domain_sf"/>
</dbReference>
<comment type="subcellular location">
    <subcellularLocation>
        <location evidence="1">Nucleus</location>
    </subcellularLocation>
</comment>
<dbReference type="PROSITE" id="PS50102">
    <property type="entry name" value="RRM"/>
    <property type="match status" value="1"/>
</dbReference>
<evidence type="ECO:0000256" key="2">
    <source>
        <dbReference type="ARBA" id="ARBA00022664"/>
    </source>
</evidence>
<dbReference type="CDD" id="cd00590">
    <property type="entry name" value="RRM_SF"/>
    <property type="match status" value="1"/>
</dbReference>
<dbReference type="SUPFAM" id="SSF54928">
    <property type="entry name" value="RNA-binding domain, RBD"/>
    <property type="match status" value="1"/>
</dbReference>
<dbReference type="EMBL" id="JBBPBM010000003">
    <property type="protein sequence ID" value="KAK8592927.1"/>
    <property type="molecule type" value="Genomic_DNA"/>
</dbReference>
<dbReference type="PANTHER" id="PTHR48028:SF4">
    <property type="entry name" value="SC35-LIKE SPLICING FACTOR"/>
    <property type="match status" value="1"/>
</dbReference>
<evidence type="ECO:0000256" key="5">
    <source>
        <dbReference type="ARBA" id="ARBA00023242"/>
    </source>
</evidence>
<sequence>MPIPKDAFRKFPAEPSARRRTGFSVFVTNISKRIHRTTLGEAFQVYDSVVDSFIAYKNIKRKGKPTTSAFVRFRRQHEARKAVTQGDGRIMDGFKIRVFLDKNFPGEKCKSTDLTTSQQRAGNALRDLRSYKEVVMGKRRPVDRSRNSMTEVDTINKKFGRQSEEVSSVAVLEAKRDDIQTIPDWVTQQKQTATWCNLVQMVWVCMTSPFLARRAARSLNECSNWWSPSQTHLGFRRSKLSWFISHLILNWGVVPLRYPKRAPLLVWARKRNLRVAKSISKGAKKRENESTSANQSILRSTNPASCLISVLPCEGVGVLSEMETTLIKRKELGIKFTASDERVLKRLHELEAEEGE</sequence>
<dbReference type="Gene3D" id="3.30.70.330">
    <property type="match status" value="1"/>
</dbReference>
<evidence type="ECO:0000313" key="9">
    <source>
        <dbReference type="Proteomes" id="UP001472677"/>
    </source>
</evidence>
<evidence type="ECO:0000259" key="7">
    <source>
        <dbReference type="PROSITE" id="PS50102"/>
    </source>
</evidence>